<reference evidence="1" key="3">
    <citation type="submission" date="2023-10" db="EMBL/GenBank/DDBJ databases">
        <authorList>
            <person name="Picardeau M."/>
            <person name="Thibeaux R."/>
        </authorList>
    </citation>
    <scope>NUCLEOTIDE SEQUENCE</scope>
    <source>
        <strain evidence="1">ATI7-C-A5</strain>
    </source>
</reference>
<evidence type="ECO:0000313" key="2">
    <source>
        <dbReference type="EMBL" id="PJZ91760.1"/>
    </source>
</evidence>
<dbReference type="Proteomes" id="UP000232122">
    <property type="component" value="Unassembled WGS sequence"/>
</dbReference>
<sequence length="85" mass="9522">MKKRILNVLFATALLFETTSCNLLVSSQQMCADDIKEFDKCYPILLLVYPGCTDANSTTCGIAVVEVAKEICRSRMKEDSCRAHR</sequence>
<accession>A0A2N0BQC3</accession>
<reference evidence="2" key="1">
    <citation type="submission" date="2017-07" db="EMBL/GenBank/DDBJ databases">
        <title>Leptospira spp. isolated from tropical soils.</title>
        <authorList>
            <person name="Thibeaux R."/>
            <person name="Iraola G."/>
            <person name="Ferres I."/>
            <person name="Bierque E."/>
            <person name="Girault D."/>
            <person name="Soupe-Gilbert M.-E."/>
            <person name="Picardeau M."/>
            <person name="Goarant C."/>
        </authorList>
    </citation>
    <scope>NUCLEOTIDE SEQUENCE [LARGE SCALE GENOMIC DNA]</scope>
    <source>
        <strain evidence="2">ATI7-C-A5</strain>
    </source>
</reference>
<reference evidence="1 3" key="2">
    <citation type="journal article" date="2018" name="Microb. Genom.">
        <title>Deciphering the unexplored Leptospira diversity from soils uncovers genomic evolution to virulence.</title>
        <authorList>
            <person name="Thibeaux R."/>
            <person name="Iraola G."/>
            <person name="Ferres I."/>
            <person name="Bierque E."/>
            <person name="Girault D."/>
            <person name="Soupe-Gilbert M.E."/>
            <person name="Picardeau M."/>
            <person name="Goarant C."/>
        </authorList>
    </citation>
    <scope>NUCLEOTIDE SEQUENCE [LARGE SCALE GENOMIC DNA]</scope>
    <source>
        <strain evidence="1 3">ATI7-C-A5</strain>
    </source>
</reference>
<organism evidence="2">
    <name type="scientific">Leptospira ellisii</name>
    <dbReference type="NCBI Taxonomy" id="2023197"/>
    <lineage>
        <taxon>Bacteria</taxon>
        <taxon>Pseudomonadati</taxon>
        <taxon>Spirochaetota</taxon>
        <taxon>Spirochaetia</taxon>
        <taxon>Leptospirales</taxon>
        <taxon>Leptospiraceae</taxon>
        <taxon>Leptospira</taxon>
    </lineage>
</organism>
<dbReference type="EMBL" id="NPEF02000001">
    <property type="protein sequence ID" value="MDV6234067.1"/>
    <property type="molecule type" value="Genomic_DNA"/>
</dbReference>
<dbReference type="AlphaFoldDB" id="A0A2N0B5C6"/>
<protein>
    <submittedName>
        <fullName evidence="2">Uncharacterized protein</fullName>
    </submittedName>
</protein>
<evidence type="ECO:0000313" key="3">
    <source>
        <dbReference type="Proteomes" id="UP000232122"/>
    </source>
</evidence>
<evidence type="ECO:0000313" key="1">
    <source>
        <dbReference type="EMBL" id="MDV6234067.1"/>
    </source>
</evidence>
<dbReference type="RefSeq" id="WP_100745431.1">
    <property type="nucleotide sequence ID" value="NZ_NPEF02000001.1"/>
</dbReference>
<dbReference type="OrthoDB" id="332279at2"/>
<keyword evidence="3" id="KW-1185">Reference proteome</keyword>
<name>A0A2N0B5C6_9LEPT</name>
<accession>A0A2N0B5C6</accession>
<proteinExistence type="predicted"/>
<comment type="caution">
    <text evidence="2">The sequence shown here is derived from an EMBL/GenBank/DDBJ whole genome shotgun (WGS) entry which is preliminary data.</text>
</comment>
<gene>
    <name evidence="1" type="ORF">CH379_000260</name>
    <name evidence="2" type="ORF">CH379_16885</name>
</gene>
<dbReference type="EMBL" id="NPEF01000220">
    <property type="protein sequence ID" value="PJZ91760.1"/>
    <property type="molecule type" value="Genomic_DNA"/>
</dbReference>